<dbReference type="RefSeq" id="WP_090654529.1">
    <property type="nucleotide sequence ID" value="NZ_CP015031.1"/>
</dbReference>
<dbReference type="Pfam" id="PF06097">
    <property type="entry name" value="DUF945"/>
    <property type="match status" value="1"/>
</dbReference>
<sequence length="489" mass="54620">MNKSKLALTIIVALAAVWTGGAWFTGKTAEAEYKTQVENLNKQLTSAKSAVAFSVKIENVRFDRGLFSSEMGYDILIESTQDKTQTWRLPFAGTLYHGPLPLNLVRQFDFSPAVFSSHSQLIKNELTTPWFDYTKEQNPITADISLNYMQEFDAALNLAAGDIKLEDIAVNWSNAFIKYAATPKKQGEFNYRYDAAKLTLTDKALADIKLADKAETQSDLSAIDIELQNLDGLMQIIPATNDITTGLYKGKIENLTYTYHFADNKKTANTIYFNNFNYDYAANENEGMLNYDIHNRADSLKINDKNLGGVQLDLQANHLPTNLVAQLIHGIKRQADEKEINEILLKILENQPHFRISPLALQNTAGKFTGNFNIELAHADFANALKKGNVLSLFKQFSLNIDTDKPALVEFLSTLQQLSGVAKEKADGYAQQQVDQIANTLKKQNVIVEEGGSAKFNLAIVNDKLMLNGNEIPEEYIGLMLFGLMMQSK</sequence>
<dbReference type="InterPro" id="IPR010352">
    <property type="entry name" value="DUF945"/>
</dbReference>
<comment type="caution">
    <text evidence="1">The sequence shown here is derived from an EMBL/GenBank/DDBJ whole genome shotgun (WGS) entry which is preliminary data.</text>
</comment>
<evidence type="ECO:0000313" key="1">
    <source>
        <dbReference type="EMBL" id="SCX91463.1"/>
    </source>
</evidence>
<proteinExistence type="predicted"/>
<dbReference type="EMBL" id="FMUQ01000005">
    <property type="protein sequence ID" value="SCX91463.1"/>
    <property type="molecule type" value="Genomic_DNA"/>
</dbReference>
<gene>
    <name evidence="1" type="ORF">SAMN02910354_00811</name>
</gene>
<reference evidence="1 2" key="1">
    <citation type="submission" date="2016-10" db="EMBL/GenBank/DDBJ databases">
        <authorList>
            <person name="Varghese N."/>
            <person name="Submissions S."/>
        </authorList>
    </citation>
    <scope>NUCLEOTIDE SEQUENCE [LARGE SCALE GENOMIC DNA]</scope>
    <source>
        <strain evidence="1 2">DSM 22022</strain>
    </source>
</reference>
<keyword evidence="2" id="KW-1185">Reference proteome</keyword>
<evidence type="ECO:0000313" key="2">
    <source>
        <dbReference type="Proteomes" id="UP000199588"/>
    </source>
</evidence>
<protein>
    <submittedName>
        <fullName evidence="1">Uncharacterized conserved protein YdgA, DUF945 family</fullName>
    </submittedName>
</protein>
<organism evidence="1 2">
    <name type="scientific">Basfia succiniciproducens</name>
    <dbReference type="NCBI Taxonomy" id="653940"/>
    <lineage>
        <taxon>Bacteria</taxon>
        <taxon>Pseudomonadati</taxon>
        <taxon>Pseudomonadota</taxon>
        <taxon>Gammaproteobacteria</taxon>
        <taxon>Pasteurellales</taxon>
        <taxon>Pasteurellaceae</taxon>
        <taxon>Basfia</taxon>
    </lineage>
</organism>
<dbReference type="Proteomes" id="UP000199588">
    <property type="component" value="Unassembled WGS sequence"/>
</dbReference>
<name>A0A1G5BMQ7_9PAST</name>
<accession>A0A1G5BMQ7</accession>